<feature type="domain" description="RNase H type-1" evidence="2">
    <location>
        <begin position="926"/>
        <end position="1056"/>
    </location>
</feature>
<dbReference type="GO" id="GO:0004523">
    <property type="term" value="F:RNA-DNA hybrid ribonuclease activity"/>
    <property type="evidence" value="ECO:0007669"/>
    <property type="project" value="InterPro"/>
</dbReference>
<accession>U5EW32</accession>
<dbReference type="Pfam" id="PF14529">
    <property type="entry name" value="Exo_endo_phos_2"/>
    <property type="match status" value="1"/>
</dbReference>
<dbReference type="InterPro" id="IPR012337">
    <property type="entry name" value="RNaseH-like_sf"/>
</dbReference>
<dbReference type="InterPro" id="IPR002156">
    <property type="entry name" value="RNaseH_domain"/>
</dbReference>
<name>U5EW32_9DIPT</name>
<dbReference type="InterPro" id="IPR000477">
    <property type="entry name" value="RT_dom"/>
</dbReference>
<feature type="non-terminal residue" evidence="3">
    <location>
        <position position="1"/>
    </location>
</feature>
<evidence type="ECO:0000313" key="3">
    <source>
        <dbReference type="EMBL" id="JAB56730.1"/>
    </source>
</evidence>
<dbReference type="CDD" id="cd01650">
    <property type="entry name" value="RT_nLTR_like"/>
    <property type="match status" value="1"/>
</dbReference>
<protein>
    <submittedName>
        <fullName evidence="3">Putative lian-aa1 retrotransposon protein</fullName>
    </submittedName>
</protein>
<dbReference type="CDD" id="cd09276">
    <property type="entry name" value="Rnase_HI_RT_non_LTR"/>
    <property type="match status" value="1"/>
</dbReference>
<feature type="domain" description="Reverse transcriptase" evidence="1">
    <location>
        <begin position="472"/>
        <end position="744"/>
    </location>
</feature>
<evidence type="ECO:0000259" key="1">
    <source>
        <dbReference type="PROSITE" id="PS50878"/>
    </source>
</evidence>
<dbReference type="Gene3D" id="3.30.420.10">
    <property type="entry name" value="Ribonuclease H-like superfamily/Ribonuclease H"/>
    <property type="match status" value="1"/>
</dbReference>
<dbReference type="GO" id="GO:0003676">
    <property type="term" value="F:nucleic acid binding"/>
    <property type="evidence" value="ECO:0007669"/>
    <property type="project" value="InterPro"/>
</dbReference>
<proteinExistence type="evidence at transcript level"/>
<dbReference type="Pfam" id="PF00075">
    <property type="entry name" value="RNase_H"/>
    <property type="match status" value="1"/>
</dbReference>
<dbReference type="PANTHER" id="PTHR36688">
    <property type="entry name" value="ENDO/EXONUCLEASE/PHOSPHATASE DOMAIN-CONTAINING PROTEIN"/>
    <property type="match status" value="1"/>
</dbReference>
<evidence type="ECO:0000259" key="2">
    <source>
        <dbReference type="PROSITE" id="PS50879"/>
    </source>
</evidence>
<dbReference type="InterPro" id="IPR005135">
    <property type="entry name" value="Endo/exonuclease/phosphatase"/>
</dbReference>
<dbReference type="CDD" id="cd09077">
    <property type="entry name" value="R1-I-EN"/>
    <property type="match status" value="1"/>
</dbReference>
<dbReference type="EMBL" id="GANO01003141">
    <property type="protein sequence ID" value="JAB56730.1"/>
    <property type="molecule type" value="mRNA"/>
</dbReference>
<reference evidence="3" key="1">
    <citation type="journal article" date="2014" name="Insect Biochem. Mol. Biol.">
        <title>An insight into the sialome of the frog biting fly, Corethrella appendiculata.</title>
        <authorList>
            <person name="Ribeiro J.M.C."/>
            <person name="Chagas A.C."/>
            <person name="Pham V.M."/>
            <person name="Lounibos L.P."/>
            <person name="Calvo E."/>
        </authorList>
    </citation>
    <scope>NUCLEOTIDE SEQUENCE</scope>
    <source>
        <tissue evidence="3">Salivary glands</tissue>
    </source>
</reference>
<sequence>SNFCIMQQNLQHSRAATIEVNKYFNEEKIDVFLMQEPYFYRNFQELDKRNGRVCTGKGVVKPRAVIYVGNKFNGKVLEKFSGRDCLAMIGEVKSQGRKRMVCLCSAYFPFDSIEAPPIREVVELVEYCRNKKMPLLIGCDANAHNVVWGSTDTNRRGEDLLEFIYSKELEIINRGNEPTFVNASRSEVLDITICNKEMRDIVSNWRVVRGGSLSDHKPILYDILADECAPKSFRNGKRTDWTKFKKELDEECKEWKPEIKTVEEMNKWALEVKLKLMSAFEKACPLSVEIKRRNAPFWNRRLQKLRKDMRKAWNKRNRNPEGYKEARKNYKKELRKAEGDAWKRECEEIESIRESARIHRLIAKSSDNRIGVLRKGNGELAVDDSEVLEILMENHFPGCSARNEAQVMSDVNQGEELRRNELAIRLFNEKSIEWAFSSFEPYKSAGPDKVFPALLQNSNEKIVEALVKIMRFSLVKGVLPKEWADVKVIFIPKLGKATYEDPKSFRAINLTSVLLKIMEKIIDRYIRDETLKDNRLDSNQHAYQIGKSTETALHELVSKIEKSFEDEEVCLGAFMDIEGAFDNVTFDRIVEALVEFNVDEPIINWISVMLRNRRLIAELNNVKISIYPKQGCPAGGVLSPLLWLLIKNGLIKMVRTLRVEVIGFADDFVAFIRGKFIDTVYQIMQMILRRIEGWCVSVGLRINPTKSNLVLFTRRRNLRGVRLLKMFNEELETKESVKFLGVILDKKLMYKEHLEWKKKKAVMVFHQCRRWFGRSWGLKPRYVAWFYQAIIVPYLTYAAIIWWRRTEVESVNKELEKNQRLACLSITKAMKTTATLAMEMLLGLLPLNIRIQVIARKTAIRMVKTDEWGNVAEVQGHRSVWSLLMQNSNQFGMPCDLMKRVINWDIKFQVEIEDIEDMLRFEACDNTTDVRIYTDGSLMSGAAGAGIYSERLQMERSIALGQFVSVFQAEVMAINEGAISCWEKGVVGKEITILSDSQAALKAIGKPEIKSKLVKECRKNLDRIGELNNVRLRWVKGHIGIEGNERADELARRGAEKQTCDKSIGISITEMKRWVNEWGEDRFRGLWETAQTCGQTKLFVPYMNRNITNYLWKLKKENMRVAIAVISGHCKLNKHMSRLGIRTSALCARCEGDEDTSYHLMCLCPAFAQLRFRKFGKFVLSLRELREIKIEHILSFVLET</sequence>
<dbReference type="PROSITE" id="PS50879">
    <property type="entry name" value="RNASE_H_1"/>
    <property type="match status" value="1"/>
</dbReference>
<organism evidence="3">
    <name type="scientific">Corethrella appendiculata</name>
    <dbReference type="NCBI Taxonomy" id="1370023"/>
    <lineage>
        <taxon>Eukaryota</taxon>
        <taxon>Metazoa</taxon>
        <taxon>Ecdysozoa</taxon>
        <taxon>Arthropoda</taxon>
        <taxon>Hexapoda</taxon>
        <taxon>Insecta</taxon>
        <taxon>Pterygota</taxon>
        <taxon>Neoptera</taxon>
        <taxon>Endopterygota</taxon>
        <taxon>Diptera</taxon>
        <taxon>Nematocera</taxon>
        <taxon>Culicoidea</taxon>
        <taxon>Chaoboridae</taxon>
        <taxon>Corethrella</taxon>
    </lineage>
</organism>
<dbReference type="InterPro" id="IPR036691">
    <property type="entry name" value="Endo/exonu/phosph_ase_sf"/>
</dbReference>
<dbReference type="SUPFAM" id="SSF56219">
    <property type="entry name" value="DNase I-like"/>
    <property type="match status" value="1"/>
</dbReference>
<dbReference type="Gene3D" id="3.60.10.10">
    <property type="entry name" value="Endonuclease/exonuclease/phosphatase"/>
    <property type="match status" value="1"/>
</dbReference>
<dbReference type="SUPFAM" id="SSF53098">
    <property type="entry name" value="Ribonuclease H-like"/>
    <property type="match status" value="1"/>
</dbReference>
<dbReference type="PANTHER" id="PTHR36688:SF2">
    <property type="entry name" value="ENDONUCLEASE_EXONUCLEASE_PHOSPHATASE DOMAIN-CONTAINING PROTEIN"/>
    <property type="match status" value="1"/>
</dbReference>
<dbReference type="InterPro" id="IPR036397">
    <property type="entry name" value="RNaseH_sf"/>
</dbReference>
<dbReference type="AlphaFoldDB" id="U5EW32"/>
<dbReference type="InterPro" id="IPR052560">
    <property type="entry name" value="RdDP_mobile_element"/>
</dbReference>
<dbReference type="PROSITE" id="PS50878">
    <property type="entry name" value="RT_POL"/>
    <property type="match status" value="1"/>
</dbReference>
<dbReference type="Pfam" id="PF00078">
    <property type="entry name" value="RVT_1"/>
    <property type="match status" value="1"/>
</dbReference>
<feature type="non-terminal residue" evidence="3">
    <location>
        <position position="1200"/>
    </location>
</feature>